<dbReference type="InterPro" id="IPR036322">
    <property type="entry name" value="WD40_repeat_dom_sf"/>
</dbReference>
<dbReference type="RefSeq" id="XP_019019297.1">
    <property type="nucleotide sequence ID" value="XM_019159750.1"/>
</dbReference>
<dbReference type="AlphaFoldDB" id="A0A1E3NPZ2"/>
<keyword evidence="3" id="KW-1185">Reference proteome</keyword>
<proteinExistence type="predicted"/>
<dbReference type="InterPro" id="IPR015943">
    <property type="entry name" value="WD40/YVTN_repeat-like_dom_sf"/>
</dbReference>
<dbReference type="GeneID" id="30176437"/>
<evidence type="ECO:0000256" key="1">
    <source>
        <dbReference type="SAM" id="MobiDB-lite"/>
    </source>
</evidence>
<evidence type="ECO:0000313" key="3">
    <source>
        <dbReference type="Proteomes" id="UP000094455"/>
    </source>
</evidence>
<sequence>MDIEELLQQKKRKLEELKKQRLTKQQDLLSQISSSERKDETNTEESDLGYVRLQQEHVVAEIESTETDYRITNVPAPLSHKLSNLPQNTIDVLPRLQYTKNTDTTELDDVSDTNSESLTKQIERDVEKRIRKELEEKFRKDFDKAVKALESLKHVQVEEIIPSEETTENMTPNSLKYPATKTKQINSCENKPGVFLTLHDDFICIWKKRESGITLVDNIPLYTKTNVAIFDSGNPTKIITGSESGYIYIFDLINKSHFRSNVQLSPIVSIYQSSGSLIVLTIDGNYIILAMNLIDVLNPIVNLFTSLEYKTNSEVNINHENIIICACQFVSANNVVIALLTGEVVSVDFGQRKLSMILETVDSNDKLPVMSLSYSSGKIIILGLDHTIKIVSATTGLNLVKTEDLPDLTFLAEWMSPSLVVTCSVQNVFTLWKLQNEKMVCSNLSDFEGPTNTNLTLVSSIKALDATTLIVGDLKGKVHTINVN</sequence>
<dbReference type="Gene3D" id="2.130.10.10">
    <property type="entry name" value="YVTN repeat-like/Quinoprotein amine dehydrogenase"/>
    <property type="match status" value="1"/>
</dbReference>
<dbReference type="OrthoDB" id="3997855at2759"/>
<gene>
    <name evidence="2" type="ORF">PICMEDRAFT_11100</name>
</gene>
<dbReference type="EMBL" id="KV454002">
    <property type="protein sequence ID" value="ODQ48184.1"/>
    <property type="molecule type" value="Genomic_DNA"/>
</dbReference>
<accession>A0A1E3NPZ2</accession>
<dbReference type="SUPFAM" id="SSF50978">
    <property type="entry name" value="WD40 repeat-like"/>
    <property type="match status" value="1"/>
</dbReference>
<feature type="region of interest" description="Disordered" evidence="1">
    <location>
        <begin position="22"/>
        <end position="49"/>
    </location>
</feature>
<organism evidence="2 3">
    <name type="scientific">Pichia membranifaciens NRRL Y-2026</name>
    <dbReference type="NCBI Taxonomy" id="763406"/>
    <lineage>
        <taxon>Eukaryota</taxon>
        <taxon>Fungi</taxon>
        <taxon>Dikarya</taxon>
        <taxon>Ascomycota</taxon>
        <taxon>Saccharomycotina</taxon>
        <taxon>Pichiomycetes</taxon>
        <taxon>Pichiales</taxon>
        <taxon>Pichiaceae</taxon>
        <taxon>Pichia</taxon>
    </lineage>
</organism>
<name>A0A1E3NPZ2_9ASCO</name>
<reference evidence="2 3" key="1">
    <citation type="journal article" date="2016" name="Proc. Natl. Acad. Sci. U.S.A.">
        <title>Comparative genomics of biotechnologically important yeasts.</title>
        <authorList>
            <person name="Riley R."/>
            <person name="Haridas S."/>
            <person name="Wolfe K.H."/>
            <person name="Lopes M.R."/>
            <person name="Hittinger C.T."/>
            <person name="Goeker M."/>
            <person name="Salamov A.A."/>
            <person name="Wisecaver J.H."/>
            <person name="Long T.M."/>
            <person name="Calvey C.H."/>
            <person name="Aerts A.L."/>
            <person name="Barry K.W."/>
            <person name="Choi C."/>
            <person name="Clum A."/>
            <person name="Coughlan A.Y."/>
            <person name="Deshpande S."/>
            <person name="Douglass A.P."/>
            <person name="Hanson S.J."/>
            <person name="Klenk H.-P."/>
            <person name="LaButti K.M."/>
            <person name="Lapidus A."/>
            <person name="Lindquist E.A."/>
            <person name="Lipzen A.M."/>
            <person name="Meier-Kolthoff J.P."/>
            <person name="Ohm R.A."/>
            <person name="Otillar R.P."/>
            <person name="Pangilinan J.L."/>
            <person name="Peng Y."/>
            <person name="Rokas A."/>
            <person name="Rosa C.A."/>
            <person name="Scheuner C."/>
            <person name="Sibirny A.A."/>
            <person name="Slot J.C."/>
            <person name="Stielow J.B."/>
            <person name="Sun H."/>
            <person name="Kurtzman C.P."/>
            <person name="Blackwell M."/>
            <person name="Grigoriev I.V."/>
            <person name="Jeffries T.W."/>
        </authorList>
    </citation>
    <scope>NUCLEOTIDE SEQUENCE [LARGE SCALE GENOMIC DNA]</scope>
    <source>
        <strain evidence="2 3">NRRL Y-2026</strain>
    </source>
</reference>
<protein>
    <submittedName>
        <fullName evidence="2">Uncharacterized protein</fullName>
    </submittedName>
</protein>
<evidence type="ECO:0000313" key="2">
    <source>
        <dbReference type="EMBL" id="ODQ48184.1"/>
    </source>
</evidence>
<dbReference type="STRING" id="763406.A0A1E3NPZ2"/>
<dbReference type="Proteomes" id="UP000094455">
    <property type="component" value="Unassembled WGS sequence"/>
</dbReference>